<evidence type="ECO:0000313" key="7">
    <source>
        <dbReference type="EMBL" id="EEN82498.1"/>
    </source>
</evidence>
<dbReference type="PANTHER" id="PTHR12815:SF47">
    <property type="entry name" value="TRANSLOCATION AND ASSEMBLY MODULE SUBUNIT TAMA"/>
    <property type="match status" value="1"/>
</dbReference>
<dbReference type="Gene3D" id="2.40.160.50">
    <property type="entry name" value="membrane protein fhac: a member of the omp85/tpsb transporter family"/>
    <property type="match status" value="1"/>
</dbReference>
<dbReference type="Pfam" id="PF01103">
    <property type="entry name" value="Omp85"/>
    <property type="match status" value="1"/>
</dbReference>
<evidence type="ECO:0000256" key="4">
    <source>
        <dbReference type="ARBA" id="ARBA00023136"/>
    </source>
</evidence>
<dbReference type="eggNOG" id="COG4775">
    <property type="taxonomic scope" value="Bacteria"/>
</dbReference>
<feature type="domain" description="Bacterial surface antigen (D15)" evidence="6">
    <location>
        <begin position="391"/>
        <end position="747"/>
    </location>
</feature>
<evidence type="ECO:0000256" key="5">
    <source>
        <dbReference type="ARBA" id="ARBA00023237"/>
    </source>
</evidence>
<keyword evidence="3" id="KW-0732">Signal</keyword>
<name>C3JBU9_POREA</name>
<dbReference type="EMBL" id="ACNN01000026">
    <property type="protein sequence ID" value="EEN82498.1"/>
    <property type="molecule type" value="Genomic_DNA"/>
</dbReference>
<comment type="caution">
    <text evidence="7">The sequence shown here is derived from an EMBL/GenBank/DDBJ whole genome shotgun (WGS) entry which is preliminary data.</text>
</comment>
<dbReference type="InterPro" id="IPR000184">
    <property type="entry name" value="Bac_surfAg_D15"/>
</dbReference>
<dbReference type="InterPro" id="IPR039910">
    <property type="entry name" value="D15-like"/>
</dbReference>
<accession>C3JBU9</accession>
<protein>
    <submittedName>
        <fullName evidence="7">Outer membrane protein, OMP85 family</fullName>
    </submittedName>
</protein>
<evidence type="ECO:0000256" key="1">
    <source>
        <dbReference type="ARBA" id="ARBA00004370"/>
    </source>
</evidence>
<dbReference type="AlphaFoldDB" id="C3JBU9"/>
<reference evidence="7 8" key="1">
    <citation type="submission" date="2009-04" db="EMBL/GenBank/DDBJ databases">
        <authorList>
            <person name="Sebastian Y."/>
            <person name="Madupu R."/>
            <person name="Durkin A.S."/>
            <person name="Torralba M."/>
            <person name="Methe B."/>
            <person name="Sutton G.G."/>
            <person name="Strausberg R.L."/>
            <person name="Nelson K.E."/>
        </authorList>
    </citation>
    <scope>NUCLEOTIDE SEQUENCE [LARGE SCALE GENOMIC DNA]</scope>
    <source>
        <strain evidence="8">ATCC 35406 / BCRC 14492 / JCM 8526 / NCTC 13058 / HG 370</strain>
    </source>
</reference>
<comment type="subcellular location">
    <subcellularLocation>
        <location evidence="1">Membrane</location>
    </subcellularLocation>
</comment>
<dbReference type="GeneID" id="93365976"/>
<evidence type="ECO:0000256" key="2">
    <source>
        <dbReference type="ARBA" id="ARBA00022692"/>
    </source>
</evidence>
<keyword evidence="4" id="KW-0472">Membrane</keyword>
<organism evidence="7 8">
    <name type="scientific">Porphyromonas endodontalis (strain ATCC 35406 / DSM 24491 / JCM 8526 / CCUG 16442 / BCRC 14492 / NCTC 13058 / HG 370)</name>
    <name type="common">Bacteroides endodontalis</name>
    <dbReference type="NCBI Taxonomy" id="553175"/>
    <lineage>
        <taxon>Bacteria</taxon>
        <taxon>Pseudomonadati</taxon>
        <taxon>Bacteroidota</taxon>
        <taxon>Bacteroidia</taxon>
        <taxon>Bacteroidales</taxon>
        <taxon>Porphyromonadaceae</taxon>
        <taxon>Porphyromonas</taxon>
    </lineage>
</organism>
<proteinExistence type="predicted"/>
<gene>
    <name evidence="7" type="ORF">POREN0001_1835</name>
</gene>
<evidence type="ECO:0000259" key="6">
    <source>
        <dbReference type="Pfam" id="PF01103"/>
    </source>
</evidence>
<sequence>MTKRSNHIPLLAEGSFALLILLLLSACSITAHLPEGEQLYIGIGKTQIINQDHSKQGKEAIEAAKKEISVPPNDSFLGSARYRFPIHLGLWVYNSYQDDSTFLGKKIYKMFASEPILLNNVSPQIRSRLAQNVLREHGYFDAIVRDSIALEPKDSLQARVHYTIDMGLPYQLGSIQYLSDSAFVAKSHLDHAAISTLHKGDQFNLNKILEDREIVSSHLRNNGYYYYTPEALVYRIDTAIAPQSIDMRIGFKDGLEPRSLVPWKIGKVTFDIGISPSSPVRDSTLIDSIKLRYNETRTTRLSVLGKRVFLRPGSLYSQLNEQNTRQALTRLGAFSATDLSFSIADSNLHILNLHITSTPDKAWDATLEGAIRFKSNGFKGPGLRASVAKRNVFGGGEQLSASLYGSYENASKTGSLLHSYEFGSDLSLSAPSILFPGLSSLLLTFPTNSDITLSASIVNRARYFRMASLGASANYLFNPKEHHKHRFTALRLQYNFLSHRSEEFNRILAENTTLGLSLKSQFIPQIGYTYTYDDIIEDRGSHHVWLELFVSEAGNITNAIQSFGKKKYNETKKLLGVPYAQFVKLMGDLHYTYTINPNQTIATRFSTGAIFSYGNSSVAPYSEQFYVGGANSIRAFTVRSIGPGSYQPKNDKYSFIDQSGDFKLEMNMEWRFRLIKALQGAIFFDAGNIWLLNKDTNRPGGSLQELTSFKQFINQIALGSGFGIRYDLGYFVIRGDVGIGLHVPYDTGVSSYYNIPDFWKSVDFHLAIGYPF</sequence>
<dbReference type="GO" id="GO:0019867">
    <property type="term" value="C:outer membrane"/>
    <property type="evidence" value="ECO:0007669"/>
    <property type="project" value="InterPro"/>
</dbReference>
<keyword evidence="8" id="KW-1185">Reference proteome</keyword>
<evidence type="ECO:0000256" key="3">
    <source>
        <dbReference type="ARBA" id="ARBA00022729"/>
    </source>
</evidence>
<evidence type="ECO:0000313" key="8">
    <source>
        <dbReference type="Proteomes" id="UP000004295"/>
    </source>
</evidence>
<dbReference type="RefSeq" id="WP_004334335.1">
    <property type="nucleotide sequence ID" value="NZ_ACNN01000026.1"/>
</dbReference>
<keyword evidence="2" id="KW-0812">Transmembrane</keyword>
<keyword evidence="5" id="KW-0998">Cell outer membrane</keyword>
<dbReference type="STRING" id="553175.POREN0001_1835"/>
<dbReference type="PANTHER" id="PTHR12815">
    <property type="entry name" value="SORTING AND ASSEMBLY MACHINERY SAMM50 PROTEIN FAMILY MEMBER"/>
    <property type="match status" value="1"/>
</dbReference>
<dbReference type="PROSITE" id="PS51257">
    <property type="entry name" value="PROKAR_LIPOPROTEIN"/>
    <property type="match status" value="1"/>
</dbReference>
<dbReference type="Proteomes" id="UP000004295">
    <property type="component" value="Unassembled WGS sequence"/>
</dbReference>